<dbReference type="EMBL" id="JBJQOH010000007">
    <property type="protein sequence ID" value="KAL3678724.1"/>
    <property type="molecule type" value="Genomic_DNA"/>
</dbReference>
<comment type="caution">
    <text evidence="2">The sequence shown here is derived from an EMBL/GenBank/DDBJ whole genome shotgun (WGS) entry which is preliminary data.</text>
</comment>
<feature type="compositionally biased region" description="Polar residues" evidence="1">
    <location>
        <begin position="1"/>
        <end position="14"/>
    </location>
</feature>
<name>A0ABD3GNH6_9MARC</name>
<accession>A0ABD3GNH6</accession>
<sequence>MKRKSPYSTGITPNDTHRHDKVARTQQAMKFVSGRIQFGPELDDPDYGAAPETGTPAGCSTPPLEHASTKTVTPAGTSKVVSGQNNDWRQNKHAPKTPTEPTRVAGCASNGDHHEQATPGRSAPRALCKTKLRVAGYNRTEVGVVAPMFIGKSVYRMVERDYRFWFCPNGKCHRGPSGPQCKTQMPPVPTVIPVQIGTGLTQDEVDFLTANGFVLVRRTQAHMSEALPLESEIKVLADAYPEKVQDFPRDHRFKSRGGKNCRQKLTICRNCRTRLERARSSPMKVVFSWTITSGNDYGKLFKIASRPDFSRLYIVQICCFPSCSCKDF</sequence>
<feature type="region of interest" description="Disordered" evidence="1">
    <location>
        <begin position="1"/>
        <end position="20"/>
    </location>
</feature>
<gene>
    <name evidence="2" type="ORF">R1sor_021680</name>
</gene>
<organism evidence="2 3">
    <name type="scientific">Riccia sorocarpa</name>
    <dbReference type="NCBI Taxonomy" id="122646"/>
    <lineage>
        <taxon>Eukaryota</taxon>
        <taxon>Viridiplantae</taxon>
        <taxon>Streptophyta</taxon>
        <taxon>Embryophyta</taxon>
        <taxon>Marchantiophyta</taxon>
        <taxon>Marchantiopsida</taxon>
        <taxon>Marchantiidae</taxon>
        <taxon>Marchantiales</taxon>
        <taxon>Ricciaceae</taxon>
        <taxon>Riccia</taxon>
    </lineage>
</organism>
<dbReference type="AlphaFoldDB" id="A0ABD3GNH6"/>
<dbReference type="Proteomes" id="UP001633002">
    <property type="component" value="Unassembled WGS sequence"/>
</dbReference>
<reference evidence="2 3" key="1">
    <citation type="submission" date="2024-09" db="EMBL/GenBank/DDBJ databases">
        <title>Chromosome-scale assembly of Riccia sorocarpa.</title>
        <authorList>
            <person name="Paukszto L."/>
        </authorList>
    </citation>
    <scope>NUCLEOTIDE SEQUENCE [LARGE SCALE GENOMIC DNA]</scope>
    <source>
        <strain evidence="2">LP-2024</strain>
        <tissue evidence="2">Aerial parts of the thallus</tissue>
    </source>
</reference>
<keyword evidence="3" id="KW-1185">Reference proteome</keyword>
<protein>
    <submittedName>
        <fullName evidence="2">Uncharacterized protein</fullName>
    </submittedName>
</protein>
<feature type="region of interest" description="Disordered" evidence="1">
    <location>
        <begin position="37"/>
        <end position="122"/>
    </location>
</feature>
<evidence type="ECO:0000313" key="3">
    <source>
        <dbReference type="Proteomes" id="UP001633002"/>
    </source>
</evidence>
<evidence type="ECO:0000313" key="2">
    <source>
        <dbReference type="EMBL" id="KAL3678724.1"/>
    </source>
</evidence>
<evidence type="ECO:0000256" key="1">
    <source>
        <dbReference type="SAM" id="MobiDB-lite"/>
    </source>
</evidence>
<proteinExistence type="predicted"/>
<feature type="compositionally biased region" description="Polar residues" evidence="1">
    <location>
        <begin position="69"/>
        <end position="88"/>
    </location>
</feature>